<reference evidence="12 14" key="2">
    <citation type="journal article" date="2018" name="Plant J.">
        <title>The Physcomitrella patens chromosome-scale assembly reveals moss genome structure and evolution.</title>
        <authorList>
            <person name="Lang D."/>
            <person name="Ullrich K.K."/>
            <person name="Murat F."/>
            <person name="Fuchs J."/>
            <person name="Jenkins J."/>
            <person name="Haas F.B."/>
            <person name="Piednoel M."/>
            <person name="Gundlach H."/>
            <person name="Van Bel M."/>
            <person name="Meyberg R."/>
            <person name="Vives C."/>
            <person name="Morata J."/>
            <person name="Symeonidi A."/>
            <person name="Hiss M."/>
            <person name="Muchero W."/>
            <person name="Kamisugi Y."/>
            <person name="Saleh O."/>
            <person name="Blanc G."/>
            <person name="Decker E.L."/>
            <person name="van Gessel N."/>
            <person name="Grimwood J."/>
            <person name="Hayes R.D."/>
            <person name="Graham S.W."/>
            <person name="Gunter L.E."/>
            <person name="McDaniel S.F."/>
            <person name="Hoernstein S.N.W."/>
            <person name="Larsson A."/>
            <person name="Li F.W."/>
            <person name="Perroud P.F."/>
            <person name="Phillips J."/>
            <person name="Ranjan P."/>
            <person name="Rokshar D.S."/>
            <person name="Rothfels C.J."/>
            <person name="Schneider L."/>
            <person name="Shu S."/>
            <person name="Stevenson D.W."/>
            <person name="Thummler F."/>
            <person name="Tillich M."/>
            <person name="Villarreal Aguilar J.C."/>
            <person name="Widiez T."/>
            <person name="Wong G.K."/>
            <person name="Wymore A."/>
            <person name="Zhang Y."/>
            <person name="Zimmer A.D."/>
            <person name="Quatrano R.S."/>
            <person name="Mayer K.F.X."/>
            <person name="Goodstein D."/>
            <person name="Casacuberta J.M."/>
            <person name="Vandepoele K."/>
            <person name="Reski R."/>
            <person name="Cuming A.C."/>
            <person name="Tuskan G.A."/>
            <person name="Maumus F."/>
            <person name="Salse J."/>
            <person name="Schmutz J."/>
            <person name="Rensing S.A."/>
        </authorList>
    </citation>
    <scope>NUCLEOTIDE SEQUENCE [LARGE SCALE GENOMIC DNA]</scope>
    <source>
        <strain evidence="13 14">cv. Gransden 2004</strain>
    </source>
</reference>
<feature type="domain" description="Response regulatory" evidence="11">
    <location>
        <begin position="1084"/>
        <end position="1208"/>
    </location>
</feature>
<proteinExistence type="predicted"/>
<reference evidence="13" key="3">
    <citation type="submission" date="2020-12" db="UniProtKB">
        <authorList>
            <consortium name="EnsemblPlants"/>
        </authorList>
    </citation>
    <scope>IDENTIFICATION</scope>
</reference>
<evidence type="ECO:0000256" key="2">
    <source>
        <dbReference type="ARBA" id="ARBA00012438"/>
    </source>
</evidence>
<keyword evidence="14" id="KW-1185">Reference proteome</keyword>
<reference evidence="12 14" key="1">
    <citation type="journal article" date="2008" name="Science">
        <title>The Physcomitrella genome reveals evolutionary insights into the conquest of land by plants.</title>
        <authorList>
            <person name="Rensing S."/>
            <person name="Lang D."/>
            <person name="Zimmer A."/>
            <person name="Terry A."/>
            <person name="Salamov A."/>
            <person name="Shapiro H."/>
            <person name="Nishiyama T."/>
            <person name="Perroud P.-F."/>
            <person name="Lindquist E."/>
            <person name="Kamisugi Y."/>
            <person name="Tanahashi T."/>
            <person name="Sakakibara K."/>
            <person name="Fujita T."/>
            <person name="Oishi K."/>
            <person name="Shin-I T."/>
            <person name="Kuroki Y."/>
            <person name="Toyoda A."/>
            <person name="Suzuki Y."/>
            <person name="Hashimoto A."/>
            <person name="Yamaguchi K."/>
            <person name="Sugano A."/>
            <person name="Kohara Y."/>
            <person name="Fujiyama A."/>
            <person name="Anterola A."/>
            <person name="Aoki S."/>
            <person name="Ashton N."/>
            <person name="Barbazuk W.B."/>
            <person name="Barker E."/>
            <person name="Bennetzen J."/>
            <person name="Bezanilla M."/>
            <person name="Blankenship R."/>
            <person name="Cho S.H."/>
            <person name="Dutcher S."/>
            <person name="Estelle M."/>
            <person name="Fawcett J.A."/>
            <person name="Gundlach H."/>
            <person name="Hanada K."/>
            <person name="Heyl A."/>
            <person name="Hicks K.A."/>
            <person name="Hugh J."/>
            <person name="Lohr M."/>
            <person name="Mayer K."/>
            <person name="Melkozernov A."/>
            <person name="Murata T."/>
            <person name="Nelson D."/>
            <person name="Pils B."/>
            <person name="Prigge M."/>
            <person name="Reiss B."/>
            <person name="Renner T."/>
            <person name="Rombauts S."/>
            <person name="Rushton P."/>
            <person name="Sanderfoot A."/>
            <person name="Schween G."/>
            <person name="Shiu S.-H."/>
            <person name="Stueber K."/>
            <person name="Theodoulou F.L."/>
            <person name="Tu H."/>
            <person name="Van de Peer Y."/>
            <person name="Verrier P.J."/>
            <person name="Waters E."/>
            <person name="Wood A."/>
            <person name="Yang L."/>
            <person name="Cove D."/>
            <person name="Cuming A."/>
            <person name="Hasebe M."/>
            <person name="Lucas S."/>
            <person name="Mishler D.B."/>
            <person name="Reski R."/>
            <person name="Grigoriev I."/>
            <person name="Quatrano R.S."/>
            <person name="Boore J.L."/>
        </authorList>
    </citation>
    <scope>NUCLEOTIDE SEQUENCE [LARGE SCALE GENOMIC DNA]</scope>
    <source>
        <strain evidence="13 14">cv. Gransden 2004</strain>
    </source>
</reference>
<dbReference type="Gene3D" id="1.10.287.130">
    <property type="match status" value="1"/>
</dbReference>
<dbReference type="SMART" id="SM00387">
    <property type="entry name" value="HATPase_c"/>
    <property type="match status" value="1"/>
</dbReference>
<keyword evidence="6" id="KW-0902">Two-component regulatory system</keyword>
<dbReference type="SMART" id="SM00448">
    <property type="entry name" value="REC"/>
    <property type="match status" value="1"/>
</dbReference>
<keyword evidence="3 7" id="KW-0597">Phosphoprotein</keyword>
<evidence type="ECO:0000259" key="11">
    <source>
        <dbReference type="PROSITE" id="PS50110"/>
    </source>
</evidence>
<comment type="catalytic activity">
    <reaction evidence="1">
        <text>ATP + protein L-histidine = ADP + protein N-phospho-L-histidine.</text>
        <dbReference type="EC" id="2.7.13.3"/>
    </reaction>
</comment>
<evidence type="ECO:0000313" key="14">
    <source>
        <dbReference type="Proteomes" id="UP000006727"/>
    </source>
</evidence>
<dbReference type="EnsemblPlants" id="Pp3c7_17730V3.1">
    <property type="protein sequence ID" value="Pp3c7_17730V3.1"/>
    <property type="gene ID" value="Pp3c7_17730"/>
</dbReference>
<evidence type="ECO:0000256" key="7">
    <source>
        <dbReference type="PROSITE-ProRule" id="PRU00169"/>
    </source>
</evidence>
<dbReference type="GO" id="GO:0000155">
    <property type="term" value="F:phosphorelay sensor kinase activity"/>
    <property type="evidence" value="ECO:0007669"/>
    <property type="project" value="InterPro"/>
</dbReference>
<dbReference type="InterPro" id="IPR001789">
    <property type="entry name" value="Sig_transdc_resp-reg_receiver"/>
</dbReference>
<evidence type="ECO:0000313" key="13">
    <source>
        <dbReference type="EnsemblPlants" id="Pp3c7_17730V3.1"/>
    </source>
</evidence>
<dbReference type="InterPro" id="IPR004358">
    <property type="entry name" value="Sig_transdc_His_kin-like_C"/>
</dbReference>
<dbReference type="EMBL" id="ABEU02000007">
    <property type="protein sequence ID" value="PNR51319.1"/>
    <property type="molecule type" value="Genomic_DNA"/>
</dbReference>
<evidence type="ECO:0000256" key="1">
    <source>
        <dbReference type="ARBA" id="ARBA00000085"/>
    </source>
</evidence>
<keyword evidence="9" id="KW-0472">Membrane</keyword>
<dbReference type="InterPro" id="IPR005467">
    <property type="entry name" value="His_kinase_dom"/>
</dbReference>
<dbReference type="FunFam" id="3.30.565.10:FF:000010">
    <property type="entry name" value="Sensor histidine kinase RcsC"/>
    <property type="match status" value="1"/>
</dbReference>
<dbReference type="AlphaFoldDB" id="A0A2K1KC27"/>
<feature type="region of interest" description="Disordered" evidence="8">
    <location>
        <begin position="1019"/>
        <end position="1075"/>
    </location>
</feature>
<dbReference type="PRINTS" id="PR00344">
    <property type="entry name" value="BCTRLSENSOR"/>
</dbReference>
<dbReference type="Proteomes" id="UP000006727">
    <property type="component" value="Chromosome 7"/>
</dbReference>
<feature type="transmembrane region" description="Helical" evidence="9">
    <location>
        <begin position="65"/>
        <end position="85"/>
    </location>
</feature>
<dbReference type="GeneID" id="112284200"/>
<keyword evidence="9" id="KW-0812">Transmembrane</keyword>
<dbReference type="PANTHER" id="PTHR43711:SF1">
    <property type="entry name" value="HISTIDINE KINASE 1"/>
    <property type="match status" value="1"/>
</dbReference>
<dbReference type="Pfam" id="PF00072">
    <property type="entry name" value="Response_reg"/>
    <property type="match status" value="1"/>
</dbReference>
<organism evidence="12">
    <name type="scientific">Physcomitrium patens</name>
    <name type="common">Spreading-leaved earth moss</name>
    <name type="synonym">Physcomitrella patens</name>
    <dbReference type="NCBI Taxonomy" id="3218"/>
    <lineage>
        <taxon>Eukaryota</taxon>
        <taxon>Viridiplantae</taxon>
        <taxon>Streptophyta</taxon>
        <taxon>Embryophyta</taxon>
        <taxon>Bryophyta</taxon>
        <taxon>Bryophytina</taxon>
        <taxon>Bryopsida</taxon>
        <taxon>Funariidae</taxon>
        <taxon>Funariales</taxon>
        <taxon>Funariaceae</taxon>
        <taxon>Physcomitrium</taxon>
    </lineage>
</organism>
<dbReference type="SMART" id="SM00388">
    <property type="entry name" value="HisKA"/>
    <property type="match status" value="1"/>
</dbReference>
<feature type="compositionally biased region" description="Polar residues" evidence="8">
    <location>
        <begin position="1062"/>
        <end position="1073"/>
    </location>
</feature>
<feature type="domain" description="Histidine kinase" evidence="10">
    <location>
        <begin position="467"/>
        <end position="715"/>
    </location>
</feature>
<name>A0A2K1KC27_PHYPA</name>
<dbReference type="OrthoDB" id="60033at2759"/>
<dbReference type="Gramene" id="Pp3c7_17730V3.2">
    <property type="protein sequence ID" value="Pp3c7_17730V3.2"/>
    <property type="gene ID" value="Pp3c7_17730"/>
</dbReference>
<dbReference type="EC" id="2.7.13.3" evidence="2"/>
<dbReference type="InterPro" id="IPR011006">
    <property type="entry name" value="CheY-like_superfamily"/>
</dbReference>
<gene>
    <name evidence="13" type="primary">LOC112284200</name>
    <name evidence="12" type="ORF">PHYPA_010505</name>
</gene>
<dbReference type="PROSITE" id="PS50110">
    <property type="entry name" value="RESPONSE_REGULATORY"/>
    <property type="match status" value="1"/>
</dbReference>
<feature type="modified residue" description="4-aspartylphosphate" evidence="7">
    <location>
        <position position="1139"/>
    </location>
</feature>
<evidence type="ECO:0000256" key="6">
    <source>
        <dbReference type="ARBA" id="ARBA00023012"/>
    </source>
</evidence>
<dbReference type="RefSeq" id="XP_024379543.1">
    <property type="nucleotide sequence ID" value="XM_024523775.2"/>
</dbReference>
<dbReference type="CDD" id="cd00082">
    <property type="entry name" value="HisKA"/>
    <property type="match status" value="1"/>
</dbReference>
<dbReference type="InterPro" id="IPR036890">
    <property type="entry name" value="HATPase_C_sf"/>
</dbReference>
<evidence type="ECO:0000256" key="8">
    <source>
        <dbReference type="SAM" id="MobiDB-lite"/>
    </source>
</evidence>
<evidence type="ECO:0000256" key="3">
    <source>
        <dbReference type="ARBA" id="ARBA00022553"/>
    </source>
</evidence>
<accession>A0A2K1KC27</accession>
<keyword evidence="5" id="KW-0418">Kinase</keyword>
<feature type="compositionally biased region" description="Polar residues" evidence="8">
    <location>
        <begin position="1042"/>
        <end position="1052"/>
    </location>
</feature>
<evidence type="ECO:0000259" key="10">
    <source>
        <dbReference type="PROSITE" id="PS50109"/>
    </source>
</evidence>
<dbReference type="SUPFAM" id="SSF47384">
    <property type="entry name" value="Homodimeric domain of signal transducing histidine kinase"/>
    <property type="match status" value="1"/>
</dbReference>
<dbReference type="Gene3D" id="3.40.50.2300">
    <property type="match status" value="1"/>
</dbReference>
<evidence type="ECO:0000256" key="4">
    <source>
        <dbReference type="ARBA" id="ARBA00022679"/>
    </source>
</evidence>
<dbReference type="Pfam" id="PF00512">
    <property type="entry name" value="HisKA"/>
    <property type="match status" value="1"/>
</dbReference>
<evidence type="ECO:0000313" key="12">
    <source>
        <dbReference type="EMBL" id="PNR51319.1"/>
    </source>
</evidence>
<dbReference type="PROSITE" id="PS50109">
    <property type="entry name" value="HIS_KIN"/>
    <property type="match status" value="1"/>
</dbReference>
<dbReference type="Gene3D" id="3.30.565.10">
    <property type="entry name" value="Histidine kinase-like ATPase, C-terminal domain"/>
    <property type="match status" value="1"/>
</dbReference>
<dbReference type="CDD" id="cd17546">
    <property type="entry name" value="REC_hyHK_CKI1_RcsC-like"/>
    <property type="match status" value="1"/>
</dbReference>
<evidence type="ECO:0000256" key="5">
    <source>
        <dbReference type="ARBA" id="ARBA00022777"/>
    </source>
</evidence>
<evidence type="ECO:0000256" key="9">
    <source>
        <dbReference type="SAM" id="Phobius"/>
    </source>
</evidence>
<dbReference type="Pfam" id="PF02518">
    <property type="entry name" value="HATPase_c"/>
    <property type="match status" value="1"/>
</dbReference>
<dbReference type="PANTHER" id="PTHR43711">
    <property type="entry name" value="TWO-COMPONENT HISTIDINE KINASE"/>
    <property type="match status" value="1"/>
</dbReference>
<feature type="transmembrane region" description="Helical" evidence="9">
    <location>
        <begin position="409"/>
        <end position="431"/>
    </location>
</feature>
<dbReference type="PaxDb" id="3218-PP1S2_688V6.1"/>
<dbReference type="SUPFAM" id="SSF52172">
    <property type="entry name" value="CheY-like"/>
    <property type="match status" value="1"/>
</dbReference>
<sequence length="1237" mass="137866">MWDRFSRSYSNQILSIVEWLHQRANMSRLTKIWNLPLQKKGLYGPLEADMKELPHPSRNLTVSRVVIMVAVAVLVGLLTVSTWYFTHSYPKSAVASLSESLRLEILENTSELLDEIFSMNTYGSMAIANLMEKNFLGDDFSRESFTRIRDACWSVFKALPAVTSLGVTAMNGLTAVYNRGHRNEIEGFRGNFCLYSNETGTSPVYYKEFVSEVTGDPLGLPSVEIFDSALHETPWFKEAVSHPIDNLTWTIGRSLISKQAFVQCGIAKQAKASKEIALVHSSLSAIAINDFISSLELKGGSVFIADEHGTLLFSSEPTVCVLSNRTACETTPLDRNSVLNDGKLFLQSQVGLANLAMNETHVADVYLKGKRYSVDSWPYSFRTVKLSVVVMIPRHSFWGPMDYYTRITWISLPLLSIGVVFIGCSLIYLLVEQVQAEEKLRAEIQRQSEAKCRAEASRDAKTNFLSSMSHELRTPMACIIGLLDMLLMENLTVEHEGSVRQIHRCATSLVSLLNSALDIAKVESGKLVLEKAEFNLEAELTALIDVFSVQCDNKNLFISLDLAESVPAYVIGDSARVMQIFTNLIGNSIKFTSKGRIVVRGRVSNSESSSGSGKGHRRSFSPFSLERCTEEATVPDTVVLVFEIDDTGPGIEPALREKVFENFVQGNASTTRIHGGTGLGLGIVRSLVQLMGGSIRIVEKTGAGAVFQFSICFQRSLTPETLPYKLPPFYHEAEVVIGVPDADTRAVASEWIVRHGLMVHQVETWEQILLHLRALHGRNPQDKNSETSEMEHTKSIDGSQKFLNKVDSASDYFTNLSPQNLQSPNNRFEFWRSWKNIGERPSSEQVRQLMLIDTSLLPKHVLPRDLEEYLQESGFLTGLSTQCLDKSGIHKRDMNQRQIRDLQQKLSVVWVMASNTHEPIKAALRAVRSSFIVRRPLHAARLKEIFQLVAQNSDAFSSRHSESAPEVLASSTINYVKQQEWDDPYACDSEVPLAQESSSRASTIGVTHGATVRNVRHRPTAAKSVPQEEISYSEMEIRSSRQTDQPSQSMVTPSKHMKKTVRTTTHVNGSKKMNNVPKPLENLEILVAEDTPLLRKLAAAMLRRLGAVTYEASNGQEVLEAVMNRMQCGQSPFNCILMDCQMPVMDGYEACKAIREFEKDVTWRTSIVALTANAMASDEQKCLKAGMDAFLTKPIDQEYMVQVILRTMTPTSFGNGCTLSVKSSVHTDSPIQLQVSS</sequence>
<dbReference type="InterPro" id="IPR050736">
    <property type="entry name" value="Sensor_HK_Regulatory"/>
</dbReference>
<dbReference type="InterPro" id="IPR036097">
    <property type="entry name" value="HisK_dim/P_sf"/>
</dbReference>
<keyword evidence="4" id="KW-0808">Transferase</keyword>
<dbReference type="SUPFAM" id="SSF55874">
    <property type="entry name" value="ATPase domain of HSP90 chaperone/DNA topoisomerase II/histidine kinase"/>
    <property type="match status" value="1"/>
</dbReference>
<dbReference type="InterPro" id="IPR003594">
    <property type="entry name" value="HATPase_dom"/>
</dbReference>
<protein>
    <recommendedName>
        <fullName evidence="2">histidine kinase</fullName>
        <ecNumber evidence="2">2.7.13.3</ecNumber>
    </recommendedName>
</protein>
<dbReference type="Gramene" id="Pp3c7_17730V3.1">
    <property type="protein sequence ID" value="Pp3c7_17730V3.1"/>
    <property type="gene ID" value="Pp3c7_17730"/>
</dbReference>
<dbReference type="EnsemblPlants" id="Pp3c7_17730V3.2">
    <property type="protein sequence ID" value="Pp3c7_17730V3.2"/>
    <property type="gene ID" value="Pp3c7_17730"/>
</dbReference>
<dbReference type="InterPro" id="IPR003661">
    <property type="entry name" value="HisK_dim/P_dom"/>
</dbReference>
<dbReference type="KEGG" id="ppp:112284200"/>
<keyword evidence="9" id="KW-1133">Transmembrane helix</keyword>